<organism evidence="1 2">
    <name type="scientific">Gossypium laxum</name>
    <dbReference type="NCBI Taxonomy" id="34288"/>
    <lineage>
        <taxon>Eukaryota</taxon>
        <taxon>Viridiplantae</taxon>
        <taxon>Streptophyta</taxon>
        <taxon>Embryophyta</taxon>
        <taxon>Tracheophyta</taxon>
        <taxon>Spermatophyta</taxon>
        <taxon>Magnoliopsida</taxon>
        <taxon>eudicotyledons</taxon>
        <taxon>Gunneridae</taxon>
        <taxon>Pentapetalae</taxon>
        <taxon>rosids</taxon>
        <taxon>malvids</taxon>
        <taxon>Malvales</taxon>
        <taxon>Malvaceae</taxon>
        <taxon>Malvoideae</taxon>
        <taxon>Gossypium</taxon>
    </lineage>
</organism>
<dbReference type="Proteomes" id="UP000593574">
    <property type="component" value="Unassembled WGS sequence"/>
</dbReference>
<dbReference type="EMBL" id="JABEZV010000004">
    <property type="protein sequence ID" value="MBA0708967.1"/>
    <property type="molecule type" value="Genomic_DNA"/>
</dbReference>
<comment type="caution">
    <text evidence="1">The sequence shown here is derived from an EMBL/GenBank/DDBJ whole genome shotgun (WGS) entry which is preliminary data.</text>
</comment>
<keyword evidence="2" id="KW-1185">Reference proteome</keyword>
<protein>
    <submittedName>
        <fullName evidence="1">Uncharacterized protein</fullName>
    </submittedName>
</protein>
<name>A0A7J8ZAV9_9ROSI</name>
<evidence type="ECO:0000313" key="1">
    <source>
        <dbReference type="EMBL" id="MBA0708967.1"/>
    </source>
</evidence>
<dbReference type="AlphaFoldDB" id="A0A7J8ZAV9"/>
<reference evidence="1 2" key="1">
    <citation type="journal article" date="2019" name="Genome Biol. Evol.">
        <title>Insights into the evolution of the New World diploid cottons (Gossypium, subgenus Houzingenia) based on genome sequencing.</title>
        <authorList>
            <person name="Grover C.E."/>
            <person name="Arick M.A. 2nd"/>
            <person name="Thrash A."/>
            <person name="Conover J.L."/>
            <person name="Sanders W.S."/>
            <person name="Peterson D.G."/>
            <person name="Frelichowski J.E."/>
            <person name="Scheffler J.A."/>
            <person name="Scheffler B.E."/>
            <person name="Wendel J.F."/>
        </authorList>
    </citation>
    <scope>NUCLEOTIDE SEQUENCE [LARGE SCALE GENOMIC DNA]</scope>
    <source>
        <strain evidence="1">4</strain>
        <tissue evidence="1">Leaf</tissue>
    </source>
</reference>
<evidence type="ECO:0000313" key="2">
    <source>
        <dbReference type="Proteomes" id="UP000593574"/>
    </source>
</evidence>
<accession>A0A7J8ZAV9</accession>
<proteinExistence type="predicted"/>
<sequence>MVFSLRFSSTSSRYLEEDRSICFGYFRIDRLLKGSRAH</sequence>
<gene>
    <name evidence="1" type="ORF">Golax_024040</name>
</gene>